<dbReference type="Proteomes" id="UP000184050">
    <property type="component" value="Unassembled WGS sequence"/>
</dbReference>
<dbReference type="EMBL" id="FQZE01000036">
    <property type="protein sequence ID" value="SHJ87520.1"/>
    <property type="molecule type" value="Genomic_DNA"/>
</dbReference>
<feature type="chain" id="PRO_5012319382" description="Big-1 domain-containing protein" evidence="1">
    <location>
        <begin position="22"/>
        <end position="410"/>
    </location>
</feature>
<accession>A0A1M6MVT9</accession>
<proteinExistence type="predicted"/>
<reference evidence="2 3" key="1">
    <citation type="submission" date="2016-11" db="EMBL/GenBank/DDBJ databases">
        <authorList>
            <person name="Jaros S."/>
            <person name="Januszkiewicz K."/>
            <person name="Wedrychowicz H."/>
        </authorList>
    </citation>
    <scope>NUCLEOTIDE SEQUENCE [LARGE SCALE GENOMIC DNA]</scope>
    <source>
        <strain evidence="2 3">DSM 27063</strain>
    </source>
</reference>
<protein>
    <recommendedName>
        <fullName evidence="4">Big-1 domain-containing protein</fullName>
    </recommendedName>
</protein>
<feature type="signal peptide" evidence="1">
    <location>
        <begin position="1"/>
        <end position="21"/>
    </location>
</feature>
<dbReference type="RefSeq" id="WP_073172896.1">
    <property type="nucleotide sequence ID" value="NZ_FQZE01000036.1"/>
</dbReference>
<evidence type="ECO:0000313" key="2">
    <source>
        <dbReference type="EMBL" id="SHJ87520.1"/>
    </source>
</evidence>
<organism evidence="2 3">
    <name type="scientific">Tangfeifania diversioriginum</name>
    <dbReference type="NCBI Taxonomy" id="1168035"/>
    <lineage>
        <taxon>Bacteria</taxon>
        <taxon>Pseudomonadati</taxon>
        <taxon>Bacteroidota</taxon>
        <taxon>Bacteroidia</taxon>
        <taxon>Marinilabiliales</taxon>
        <taxon>Prolixibacteraceae</taxon>
        <taxon>Tangfeifania</taxon>
    </lineage>
</organism>
<sequence length="410" mass="42975">MKNLFKFTLLAAFFLVNSVSCDLFEDDEDTGTVSDYSNQLADLSTVNQSFVEATHDFVSANLSNLSVSEVSALMDNFIKTGEDFVANLEAIEKFQKNSSGGYAEKSASAVCTVYDVVPTLDNGVGVGLVKSVGDIIGEAKGDINNLNKMLENGEIDENQYKDAVDELRQKKLLKAGGLTIGAITGTGAAVVTGAVVGVATLPAIATVAVVGGVVGGTVTWFANWYSGANKSAIADESKMYLISGKTTNGGIIPLNHLKSGMNLTLVPEGMAPVTITNFELPESGTNRTIEFEPKDLNNASKEEGYEVCFIDEAMPANSCSDVMFVNAYPSPANPAPGQDVTVYASVTPPISGCSISFTIVGTDGYSDSETALTNSQGQASFGIPGAESETVDVVTITTSNGKSYTVSYVF</sequence>
<dbReference type="AlphaFoldDB" id="A0A1M6MVT9"/>
<evidence type="ECO:0000313" key="3">
    <source>
        <dbReference type="Proteomes" id="UP000184050"/>
    </source>
</evidence>
<evidence type="ECO:0008006" key="4">
    <source>
        <dbReference type="Google" id="ProtNLM"/>
    </source>
</evidence>
<keyword evidence="3" id="KW-1185">Reference proteome</keyword>
<dbReference type="OrthoDB" id="1493414at2"/>
<name>A0A1M6MVT9_9BACT</name>
<evidence type="ECO:0000256" key="1">
    <source>
        <dbReference type="SAM" id="SignalP"/>
    </source>
</evidence>
<gene>
    <name evidence="2" type="ORF">SAMN05444280_13631</name>
</gene>
<keyword evidence="1" id="KW-0732">Signal</keyword>